<keyword evidence="4" id="KW-1185">Reference proteome</keyword>
<keyword evidence="1 2" id="KW-0732">Signal</keyword>
<dbReference type="RefSeq" id="XP_029756502.1">
    <property type="nucleotide sequence ID" value="XM_029904190.1"/>
</dbReference>
<dbReference type="EMBL" id="KL584999">
    <property type="protein sequence ID" value="KEQ80315.1"/>
    <property type="molecule type" value="Genomic_DNA"/>
</dbReference>
<evidence type="ECO:0000256" key="2">
    <source>
        <dbReference type="SAM" id="SignalP"/>
    </source>
</evidence>
<dbReference type="HOGENOM" id="CLU_1454115_0_0_1"/>
<feature type="signal peptide" evidence="2">
    <location>
        <begin position="1"/>
        <end position="16"/>
    </location>
</feature>
<dbReference type="Proteomes" id="UP000030706">
    <property type="component" value="Unassembled WGS sequence"/>
</dbReference>
<dbReference type="GO" id="GO:0005199">
    <property type="term" value="F:structural constituent of cell wall"/>
    <property type="evidence" value="ECO:0007669"/>
    <property type="project" value="InterPro"/>
</dbReference>
<dbReference type="AlphaFoldDB" id="A0A074X478"/>
<sequence length="186" mass="17603">MRTAFFVSALASTAFAGVVTQISDGQIQAPTTETAPAVVASSAVESVSSVIASSVVASVSSAVESSVEVSPIATSSALSTRMPVPIVNATVTSGASLTTIPAAVVPSAGLSTVVAGGNSTGNATISSHSLKASSTVTSSTKGGASGTSAGSSASASASGNAASSFYQSNAGMFGAVVLGAMGYLAL</sequence>
<gene>
    <name evidence="3" type="ORF">M438DRAFT_339112</name>
</gene>
<feature type="chain" id="PRO_5001703440" description="GPI anchored protein" evidence="2">
    <location>
        <begin position="17"/>
        <end position="186"/>
    </location>
</feature>
<evidence type="ECO:0000256" key="1">
    <source>
        <dbReference type="ARBA" id="ARBA00022729"/>
    </source>
</evidence>
<proteinExistence type="predicted"/>
<evidence type="ECO:0000313" key="4">
    <source>
        <dbReference type="Proteomes" id="UP000030706"/>
    </source>
</evidence>
<accession>A0A074X478</accession>
<dbReference type="STRING" id="1043002.A0A074X478"/>
<protein>
    <recommendedName>
        <fullName evidence="5">GPI anchored protein</fullName>
    </recommendedName>
</protein>
<dbReference type="InterPro" id="IPR000420">
    <property type="entry name" value="Yeast_PIR_rpt"/>
</dbReference>
<evidence type="ECO:0008006" key="5">
    <source>
        <dbReference type="Google" id="ProtNLM"/>
    </source>
</evidence>
<organism evidence="3 4">
    <name type="scientific">Aureobasidium pullulans EXF-150</name>
    <dbReference type="NCBI Taxonomy" id="1043002"/>
    <lineage>
        <taxon>Eukaryota</taxon>
        <taxon>Fungi</taxon>
        <taxon>Dikarya</taxon>
        <taxon>Ascomycota</taxon>
        <taxon>Pezizomycotina</taxon>
        <taxon>Dothideomycetes</taxon>
        <taxon>Dothideomycetidae</taxon>
        <taxon>Dothideales</taxon>
        <taxon>Saccotheciaceae</taxon>
        <taxon>Aureobasidium</taxon>
    </lineage>
</organism>
<reference evidence="3 4" key="1">
    <citation type="journal article" date="2014" name="BMC Genomics">
        <title>Genome sequencing of four Aureobasidium pullulans varieties: biotechnological potential, stress tolerance, and description of new species.</title>
        <authorList>
            <person name="Gostin Ar C."/>
            <person name="Ohm R.A."/>
            <person name="Kogej T."/>
            <person name="Sonjak S."/>
            <person name="Turk M."/>
            <person name="Zajc J."/>
            <person name="Zalar P."/>
            <person name="Grube M."/>
            <person name="Sun H."/>
            <person name="Han J."/>
            <person name="Sharma A."/>
            <person name="Chiniquy J."/>
            <person name="Ngan C.Y."/>
            <person name="Lipzen A."/>
            <person name="Barry K."/>
            <person name="Grigoriev I.V."/>
            <person name="Gunde-Cimerman N."/>
        </authorList>
    </citation>
    <scope>NUCLEOTIDE SEQUENCE [LARGE SCALE GENOMIC DNA]</scope>
    <source>
        <strain evidence="3 4">EXF-150</strain>
    </source>
</reference>
<dbReference type="PROSITE" id="PS50256">
    <property type="entry name" value="PIR_REPEAT_2"/>
    <property type="match status" value="1"/>
</dbReference>
<evidence type="ECO:0000313" key="3">
    <source>
        <dbReference type="EMBL" id="KEQ80315.1"/>
    </source>
</evidence>
<name>A0A074X478_AURPU</name>
<dbReference type="Pfam" id="PF00399">
    <property type="entry name" value="PIR"/>
    <property type="match status" value="1"/>
</dbReference>
<dbReference type="OrthoDB" id="3943542at2759"/>
<dbReference type="GeneID" id="40746496"/>